<evidence type="ECO:0000313" key="4">
    <source>
        <dbReference type="Proteomes" id="UP001499987"/>
    </source>
</evidence>
<dbReference type="EMBL" id="BAAALD010000136">
    <property type="protein sequence ID" value="GAA1123192.1"/>
    <property type="molecule type" value="Genomic_DNA"/>
</dbReference>
<reference evidence="3 4" key="1">
    <citation type="journal article" date="2019" name="Int. J. Syst. Evol. Microbiol.">
        <title>The Global Catalogue of Microorganisms (GCM) 10K type strain sequencing project: providing services to taxonomists for standard genome sequencing and annotation.</title>
        <authorList>
            <consortium name="The Broad Institute Genomics Platform"/>
            <consortium name="The Broad Institute Genome Sequencing Center for Infectious Disease"/>
            <person name="Wu L."/>
            <person name="Ma J."/>
        </authorList>
    </citation>
    <scope>NUCLEOTIDE SEQUENCE [LARGE SCALE GENOMIC DNA]</scope>
    <source>
        <strain evidence="3 4">JCM 13002</strain>
    </source>
</reference>
<proteinExistence type="predicted"/>
<evidence type="ECO:0000259" key="2">
    <source>
        <dbReference type="Pfam" id="PF24024"/>
    </source>
</evidence>
<keyword evidence="4" id="KW-1185">Reference proteome</keyword>
<dbReference type="Pfam" id="PF24024">
    <property type="entry name" value="DUF7336"/>
    <property type="match status" value="1"/>
</dbReference>
<organism evidence="3 4">
    <name type="scientific">Kitasatospora arboriphila</name>
    <dbReference type="NCBI Taxonomy" id="258052"/>
    <lineage>
        <taxon>Bacteria</taxon>
        <taxon>Bacillati</taxon>
        <taxon>Actinomycetota</taxon>
        <taxon>Actinomycetes</taxon>
        <taxon>Kitasatosporales</taxon>
        <taxon>Streptomycetaceae</taxon>
        <taxon>Kitasatospora</taxon>
    </lineage>
</organism>
<gene>
    <name evidence="3" type="ORF">GCM10009663_73090</name>
</gene>
<feature type="domain" description="DUF7336" evidence="2">
    <location>
        <begin position="35"/>
        <end position="87"/>
    </location>
</feature>
<name>A0ABN1U5W3_9ACTN</name>
<evidence type="ECO:0000313" key="3">
    <source>
        <dbReference type="EMBL" id="GAA1123192.1"/>
    </source>
</evidence>
<sequence>MKVHLLWHIAHHNEAGEDGATLHLDGDVPYLDEQDGDDAKLLGVYSTEALAGERIHRARLLPGFAEEPDCFHIGEYTLDRDEWTEGFVRLAAAGTEPPGTEPPGSGEAGPGSPG</sequence>
<feature type="compositionally biased region" description="Low complexity" evidence="1">
    <location>
        <begin position="91"/>
        <end position="105"/>
    </location>
</feature>
<accession>A0ABN1U5W3</accession>
<protein>
    <recommendedName>
        <fullName evidence="2">DUF7336 domain-containing protein</fullName>
    </recommendedName>
</protein>
<dbReference type="RefSeq" id="WP_344628066.1">
    <property type="nucleotide sequence ID" value="NZ_BAAALD010000136.1"/>
</dbReference>
<dbReference type="InterPro" id="IPR055760">
    <property type="entry name" value="DUF7336"/>
</dbReference>
<feature type="region of interest" description="Disordered" evidence="1">
    <location>
        <begin position="91"/>
        <end position="114"/>
    </location>
</feature>
<comment type="caution">
    <text evidence="3">The sequence shown here is derived from an EMBL/GenBank/DDBJ whole genome shotgun (WGS) entry which is preliminary data.</text>
</comment>
<dbReference type="Proteomes" id="UP001499987">
    <property type="component" value="Unassembled WGS sequence"/>
</dbReference>
<evidence type="ECO:0000256" key="1">
    <source>
        <dbReference type="SAM" id="MobiDB-lite"/>
    </source>
</evidence>